<comment type="caution">
    <text evidence="4">The sequence shown here is derived from an EMBL/GenBank/DDBJ whole genome shotgun (WGS) entry which is preliminary data.</text>
</comment>
<keyword evidence="1" id="KW-0863">Zinc-finger</keyword>
<reference evidence="4 5" key="1">
    <citation type="submission" date="2024-08" db="EMBL/GenBank/DDBJ databases">
        <authorList>
            <person name="Cucini C."/>
            <person name="Frati F."/>
        </authorList>
    </citation>
    <scope>NUCLEOTIDE SEQUENCE [LARGE SCALE GENOMIC DNA]</scope>
</reference>
<evidence type="ECO:0000256" key="2">
    <source>
        <dbReference type="SAM" id="MobiDB-lite"/>
    </source>
</evidence>
<name>A0ABP1SAI7_9HEXA</name>
<dbReference type="SMART" id="SM00355">
    <property type="entry name" value="ZnF_C2H2"/>
    <property type="match status" value="2"/>
</dbReference>
<evidence type="ECO:0000259" key="3">
    <source>
        <dbReference type="PROSITE" id="PS50157"/>
    </source>
</evidence>
<evidence type="ECO:0000313" key="4">
    <source>
        <dbReference type="EMBL" id="CAL8149248.1"/>
    </source>
</evidence>
<evidence type="ECO:0000313" key="5">
    <source>
        <dbReference type="Proteomes" id="UP001642540"/>
    </source>
</evidence>
<dbReference type="EMBL" id="CAXLJM020000196">
    <property type="protein sequence ID" value="CAL8149248.1"/>
    <property type="molecule type" value="Genomic_DNA"/>
</dbReference>
<gene>
    <name evidence="4" type="ORF">ODALV1_LOCUS31678</name>
</gene>
<dbReference type="PROSITE" id="PS00028">
    <property type="entry name" value="ZINC_FINGER_C2H2_1"/>
    <property type="match status" value="1"/>
</dbReference>
<feature type="region of interest" description="Disordered" evidence="2">
    <location>
        <begin position="243"/>
        <end position="278"/>
    </location>
</feature>
<keyword evidence="1" id="KW-0862">Zinc</keyword>
<feature type="compositionally biased region" description="Acidic residues" evidence="2">
    <location>
        <begin position="253"/>
        <end position="265"/>
    </location>
</feature>
<keyword evidence="5" id="KW-1185">Reference proteome</keyword>
<protein>
    <recommendedName>
        <fullName evidence="3">C2H2-type domain-containing protein</fullName>
    </recommendedName>
</protein>
<dbReference type="PROSITE" id="PS50157">
    <property type="entry name" value="ZINC_FINGER_C2H2_2"/>
    <property type="match status" value="1"/>
</dbReference>
<organism evidence="4 5">
    <name type="scientific">Orchesella dallaii</name>
    <dbReference type="NCBI Taxonomy" id="48710"/>
    <lineage>
        <taxon>Eukaryota</taxon>
        <taxon>Metazoa</taxon>
        <taxon>Ecdysozoa</taxon>
        <taxon>Arthropoda</taxon>
        <taxon>Hexapoda</taxon>
        <taxon>Collembola</taxon>
        <taxon>Entomobryomorpha</taxon>
        <taxon>Entomobryoidea</taxon>
        <taxon>Orchesellidae</taxon>
        <taxon>Orchesellinae</taxon>
        <taxon>Orchesella</taxon>
    </lineage>
</organism>
<dbReference type="Proteomes" id="UP001642540">
    <property type="component" value="Unassembled WGS sequence"/>
</dbReference>
<keyword evidence="1" id="KW-0479">Metal-binding</keyword>
<accession>A0ABP1SAI7</accession>
<dbReference type="InterPro" id="IPR013087">
    <property type="entry name" value="Znf_C2H2_type"/>
</dbReference>
<feature type="domain" description="C2H2-type" evidence="3">
    <location>
        <begin position="324"/>
        <end position="352"/>
    </location>
</feature>
<proteinExistence type="predicted"/>
<evidence type="ECO:0000256" key="1">
    <source>
        <dbReference type="PROSITE-ProRule" id="PRU00042"/>
    </source>
</evidence>
<sequence>MKLRVCLVCLKTFDGLDLPSQQARIHGVPSSVPLLKRFLKFAENYLELSSVTTQQLLLSGSRKETFCEKCELSVINPICQVYLELLSTQLKLSSELEQLGNLLDNSKVTGSDKLRVLNINELSNQLGIRSLSQVEGFRTSLAQKCRLKRKQALPNIVLTSQCEEEQTVNNIIIEKCELSFDDDLKTVKVDPLALDAKAGDGIALDFEAGEQSWSSIARENENDDGEGEAIFGTVPIGIIKLETLHGDPNPEPEPFENENDEDIEDSSPSPSSELRELEDIPVAEDAGIHYNKMYTIGRRCPKCRKVSKDEKGYHSHYRYFHLALSCNSCGKTFFGNKSLHIHFTSDHQKAGAAHRCQHCSKVYRTAFQLRLFPVSLVKK</sequence>